<comment type="caution">
    <text evidence="3">The sequence shown here is derived from an EMBL/GenBank/DDBJ whole genome shotgun (WGS) entry which is preliminary data.</text>
</comment>
<feature type="chain" id="PRO_5039652537" evidence="1">
    <location>
        <begin position="20"/>
        <end position="301"/>
    </location>
</feature>
<keyword evidence="3" id="KW-0378">Hydrolase</keyword>
<dbReference type="GO" id="GO:0008889">
    <property type="term" value="F:glycerophosphodiester phosphodiesterase activity"/>
    <property type="evidence" value="ECO:0007669"/>
    <property type="project" value="UniProtKB-EC"/>
</dbReference>
<protein>
    <submittedName>
        <fullName evidence="3">Glycerophosphoryl diester phosphodiesterase</fullName>
        <ecNumber evidence="3">3.1.4.46</ecNumber>
    </submittedName>
</protein>
<gene>
    <name evidence="3" type="ORF">HDA36_002380</name>
</gene>
<dbReference type="GO" id="GO:0006629">
    <property type="term" value="P:lipid metabolic process"/>
    <property type="evidence" value="ECO:0007669"/>
    <property type="project" value="InterPro"/>
</dbReference>
<evidence type="ECO:0000256" key="1">
    <source>
        <dbReference type="SAM" id="SignalP"/>
    </source>
</evidence>
<dbReference type="EMBL" id="JACHDB010000001">
    <property type="protein sequence ID" value="MBB5432296.1"/>
    <property type="molecule type" value="Genomic_DNA"/>
</dbReference>
<dbReference type="AlphaFoldDB" id="A0A7W8VDA4"/>
<dbReference type="Pfam" id="PF03009">
    <property type="entry name" value="GDPD"/>
    <property type="match status" value="1"/>
</dbReference>
<dbReference type="EC" id="3.1.4.46" evidence="3"/>
<dbReference type="SUPFAM" id="SSF51695">
    <property type="entry name" value="PLC-like phosphodiesterases"/>
    <property type="match status" value="1"/>
</dbReference>
<dbReference type="Proteomes" id="UP000572635">
    <property type="component" value="Unassembled WGS sequence"/>
</dbReference>
<dbReference type="Gene3D" id="3.20.20.190">
    <property type="entry name" value="Phosphatidylinositol (PI) phosphodiesterase"/>
    <property type="match status" value="1"/>
</dbReference>
<dbReference type="RefSeq" id="WP_184391880.1">
    <property type="nucleotide sequence ID" value="NZ_BAAAJD010000069.1"/>
</dbReference>
<name>A0A7W8VDA4_9ACTN</name>
<proteinExistence type="predicted"/>
<dbReference type="PROSITE" id="PS51704">
    <property type="entry name" value="GP_PDE"/>
    <property type="match status" value="1"/>
</dbReference>
<feature type="signal peptide" evidence="1">
    <location>
        <begin position="1"/>
        <end position="19"/>
    </location>
</feature>
<dbReference type="PANTHER" id="PTHR46211">
    <property type="entry name" value="GLYCEROPHOSPHORYL DIESTER PHOSPHODIESTERASE"/>
    <property type="match status" value="1"/>
</dbReference>
<organism evidence="3 4">
    <name type="scientific">Nocardiopsis composta</name>
    <dbReference type="NCBI Taxonomy" id="157465"/>
    <lineage>
        <taxon>Bacteria</taxon>
        <taxon>Bacillati</taxon>
        <taxon>Actinomycetota</taxon>
        <taxon>Actinomycetes</taxon>
        <taxon>Streptosporangiales</taxon>
        <taxon>Nocardiopsidaceae</taxon>
        <taxon>Nocardiopsis</taxon>
    </lineage>
</organism>
<dbReference type="PANTHER" id="PTHR46211:SF1">
    <property type="entry name" value="GLYCEROPHOSPHODIESTER PHOSPHODIESTERASE, CYTOPLASMIC"/>
    <property type="match status" value="1"/>
</dbReference>
<evidence type="ECO:0000259" key="2">
    <source>
        <dbReference type="PROSITE" id="PS51704"/>
    </source>
</evidence>
<dbReference type="InterPro" id="IPR030395">
    <property type="entry name" value="GP_PDE_dom"/>
</dbReference>
<keyword evidence="1" id="KW-0732">Signal</keyword>
<evidence type="ECO:0000313" key="3">
    <source>
        <dbReference type="EMBL" id="MBB5432296.1"/>
    </source>
</evidence>
<reference evidence="3 4" key="1">
    <citation type="submission" date="2020-08" db="EMBL/GenBank/DDBJ databases">
        <title>Sequencing the genomes of 1000 actinobacteria strains.</title>
        <authorList>
            <person name="Klenk H.-P."/>
        </authorList>
    </citation>
    <scope>NUCLEOTIDE SEQUENCE [LARGE SCALE GENOMIC DNA]</scope>
    <source>
        <strain evidence="3 4">DSM 44551</strain>
    </source>
</reference>
<feature type="domain" description="GP-PDE" evidence="2">
    <location>
        <begin position="46"/>
        <end position="296"/>
    </location>
</feature>
<evidence type="ECO:0000313" key="4">
    <source>
        <dbReference type="Proteomes" id="UP000572635"/>
    </source>
</evidence>
<sequence length="301" mass="32289">MIRRLGFVATALALATASAGGTAVAVQDTGSQDSPLTTAAPGKLSVLDVAHRGAAGYAPENTLAAIDEADDRGATTVEIDVQRSKDGELVVIHDTTLERTTDAEEVFPDKGSYDVGKFTLKELRRLDAGSWYGKEYKGERIPTLGEALDRLRANGLNLLLEIKSPALYPGIESDIAGVVARNPGWLAPSGKRGADRLIIQSFDWESAERSAKLLPSVPHGLLGTVPEDEIADYAEWADQINPSHTKLTADYVQAVHDAGLEVLTYTVNDRSDMRAALDKGVDGIISDYPDVAREVIQEHAK</sequence>
<accession>A0A7W8VDA4</accession>
<keyword evidence="4" id="KW-1185">Reference proteome</keyword>
<dbReference type="InterPro" id="IPR017946">
    <property type="entry name" value="PLC-like_Pdiesterase_TIM-brl"/>
</dbReference>